<protein>
    <recommendedName>
        <fullName evidence="14">UvrA DNA-binding domain-containing protein</fullName>
    </recommendedName>
</protein>
<dbReference type="EMBL" id="UINC01181024">
    <property type="protein sequence ID" value="SVD90506.1"/>
    <property type="molecule type" value="Genomic_DNA"/>
</dbReference>
<evidence type="ECO:0000256" key="13">
    <source>
        <dbReference type="ARBA" id="ARBA00023204"/>
    </source>
</evidence>
<evidence type="ECO:0000256" key="11">
    <source>
        <dbReference type="ARBA" id="ARBA00022881"/>
    </source>
</evidence>
<dbReference type="Gene3D" id="3.40.50.300">
    <property type="entry name" value="P-loop containing nucleotide triphosphate hydrolases"/>
    <property type="match status" value="1"/>
</dbReference>
<feature type="domain" description="UvrA DNA-binding" evidence="14">
    <location>
        <begin position="1"/>
        <end position="85"/>
    </location>
</feature>
<dbReference type="GO" id="GO:0006281">
    <property type="term" value="P:DNA repair"/>
    <property type="evidence" value="ECO:0007669"/>
    <property type="project" value="UniProtKB-KW"/>
</dbReference>
<feature type="non-terminal residue" evidence="15">
    <location>
        <position position="259"/>
    </location>
</feature>
<feature type="non-terminal residue" evidence="15">
    <location>
        <position position="1"/>
    </location>
</feature>
<evidence type="ECO:0000256" key="12">
    <source>
        <dbReference type="ARBA" id="ARBA00023125"/>
    </source>
</evidence>
<proteinExistence type="predicted"/>
<keyword evidence="3" id="KW-0479">Metal-binding</keyword>
<keyword evidence="11" id="KW-0267">Excision nuclease</keyword>
<keyword evidence="7" id="KW-0228">DNA excision</keyword>
<dbReference type="InterPro" id="IPR027417">
    <property type="entry name" value="P-loop_NTPase"/>
</dbReference>
<dbReference type="PANTHER" id="PTHR43152:SF3">
    <property type="entry name" value="UVRABC SYSTEM PROTEIN A"/>
    <property type="match status" value="1"/>
</dbReference>
<comment type="subcellular location">
    <subcellularLocation>
        <location evidence="1">Cytoplasm</location>
    </subcellularLocation>
</comment>
<evidence type="ECO:0000256" key="3">
    <source>
        <dbReference type="ARBA" id="ARBA00022723"/>
    </source>
</evidence>
<dbReference type="AlphaFoldDB" id="A0A382Z4S4"/>
<keyword evidence="4" id="KW-0677">Repeat</keyword>
<keyword evidence="5" id="KW-0547">Nucleotide-binding</keyword>
<dbReference type="Gene3D" id="1.20.1580.10">
    <property type="entry name" value="ABC transporter ATPase like domain"/>
    <property type="match status" value="1"/>
</dbReference>
<dbReference type="GO" id="GO:0003677">
    <property type="term" value="F:DNA binding"/>
    <property type="evidence" value="ECO:0007669"/>
    <property type="project" value="UniProtKB-KW"/>
</dbReference>
<dbReference type="InterPro" id="IPR041552">
    <property type="entry name" value="UvrA_DNA-bd"/>
</dbReference>
<keyword evidence="10" id="KW-0067">ATP-binding</keyword>
<dbReference type="GO" id="GO:0005524">
    <property type="term" value="F:ATP binding"/>
    <property type="evidence" value="ECO:0007669"/>
    <property type="project" value="UniProtKB-KW"/>
</dbReference>
<evidence type="ECO:0000256" key="4">
    <source>
        <dbReference type="ARBA" id="ARBA00022737"/>
    </source>
</evidence>
<evidence type="ECO:0000256" key="5">
    <source>
        <dbReference type="ARBA" id="ARBA00022741"/>
    </source>
</evidence>
<keyword evidence="8" id="KW-0863">Zinc-finger</keyword>
<dbReference type="PANTHER" id="PTHR43152">
    <property type="entry name" value="UVRABC SYSTEM PROTEIN A"/>
    <property type="match status" value="1"/>
</dbReference>
<keyword evidence="9" id="KW-0862">Zinc</keyword>
<evidence type="ECO:0000313" key="15">
    <source>
        <dbReference type="EMBL" id="SVD90506.1"/>
    </source>
</evidence>
<accession>A0A382Z4S4</accession>
<keyword evidence="12" id="KW-0238">DNA-binding</keyword>
<reference evidence="15" key="1">
    <citation type="submission" date="2018-05" db="EMBL/GenBank/DDBJ databases">
        <authorList>
            <person name="Lanie J.A."/>
            <person name="Ng W.-L."/>
            <person name="Kazmierczak K.M."/>
            <person name="Andrzejewski T.M."/>
            <person name="Davidsen T.M."/>
            <person name="Wayne K.J."/>
            <person name="Tettelin H."/>
            <person name="Glass J.I."/>
            <person name="Rusch D."/>
            <person name="Podicherti R."/>
            <person name="Tsui H.-C.T."/>
            <person name="Winkler M.E."/>
        </authorList>
    </citation>
    <scope>NUCLEOTIDE SEQUENCE</scope>
</reference>
<gene>
    <name evidence="15" type="ORF">METZ01_LOCUS443360</name>
</gene>
<dbReference type="GO" id="GO:0008270">
    <property type="term" value="F:zinc ion binding"/>
    <property type="evidence" value="ECO:0007669"/>
    <property type="project" value="UniProtKB-KW"/>
</dbReference>
<dbReference type="Gene3D" id="1.10.8.280">
    <property type="entry name" value="ABC transporter ATPase domain-like"/>
    <property type="match status" value="1"/>
</dbReference>
<evidence type="ECO:0000256" key="1">
    <source>
        <dbReference type="ARBA" id="ARBA00004496"/>
    </source>
</evidence>
<dbReference type="Pfam" id="PF17755">
    <property type="entry name" value="UvrA_DNA-bind"/>
    <property type="match status" value="1"/>
</dbReference>
<keyword evidence="13" id="KW-0234">DNA repair</keyword>
<evidence type="ECO:0000259" key="14">
    <source>
        <dbReference type="Pfam" id="PF17755"/>
    </source>
</evidence>
<evidence type="ECO:0000256" key="8">
    <source>
        <dbReference type="ARBA" id="ARBA00022771"/>
    </source>
</evidence>
<organism evidence="15">
    <name type="scientific">marine metagenome</name>
    <dbReference type="NCBI Taxonomy" id="408172"/>
    <lineage>
        <taxon>unclassified sequences</taxon>
        <taxon>metagenomes</taxon>
        <taxon>ecological metagenomes</taxon>
    </lineage>
</organism>
<name>A0A382Z4S4_9ZZZZ</name>
<dbReference type="GO" id="GO:0004518">
    <property type="term" value="F:nuclease activity"/>
    <property type="evidence" value="ECO:0007669"/>
    <property type="project" value="UniProtKB-KW"/>
</dbReference>
<dbReference type="GO" id="GO:0005737">
    <property type="term" value="C:cytoplasm"/>
    <property type="evidence" value="ECO:0007669"/>
    <property type="project" value="UniProtKB-SubCell"/>
</dbReference>
<evidence type="ECO:0000256" key="7">
    <source>
        <dbReference type="ARBA" id="ARBA00022769"/>
    </source>
</evidence>
<evidence type="ECO:0000256" key="10">
    <source>
        <dbReference type="ARBA" id="ARBA00022840"/>
    </source>
</evidence>
<evidence type="ECO:0000256" key="9">
    <source>
        <dbReference type="ARBA" id="ARBA00022833"/>
    </source>
</evidence>
<keyword evidence="6" id="KW-0227">DNA damage</keyword>
<dbReference type="SUPFAM" id="SSF52540">
    <property type="entry name" value="P-loop containing nucleoside triphosphate hydrolases"/>
    <property type="match status" value="1"/>
</dbReference>
<sequence length="259" mass="29626">NWYSSILKSLAFHYDFNFTTPWKELTEEVKKTLLFGTHQNEKIIMAYKSEKFKGEYKGRFEGIIPNLQRRYSQTKSGRMREWIEKYMAVQNCPDCKGARLKQSSLAVTINKKNINELTEETIGILLNFFNRLSLSNRDTKISEQIIKEIKSRLSFLVNVGLDYLTMNRSAGTLSGGESQRIRLATQIGSQLMGVLYILDEPTIGLHQRDNKRLIQTLHHLRDLGNTIIVVEHDENTIRASDWVLDMGPKAGSNGGNIVA</sequence>
<keyword evidence="2" id="KW-0963">Cytoplasm</keyword>
<evidence type="ECO:0000256" key="2">
    <source>
        <dbReference type="ARBA" id="ARBA00022490"/>
    </source>
</evidence>
<evidence type="ECO:0000256" key="6">
    <source>
        <dbReference type="ARBA" id="ARBA00022763"/>
    </source>
</evidence>